<name>A0ACC7VLZ7_9BACI</name>
<evidence type="ECO:0000313" key="1">
    <source>
        <dbReference type="EMBL" id="MYL55264.1"/>
    </source>
</evidence>
<keyword evidence="1" id="KW-0547">Nucleotide-binding</keyword>
<gene>
    <name evidence="1" type="ORF">GLW08_18230</name>
</gene>
<organism evidence="1 2">
    <name type="scientific">Pontibacillus yanchengensis</name>
    <dbReference type="NCBI Taxonomy" id="462910"/>
    <lineage>
        <taxon>Bacteria</taxon>
        <taxon>Bacillati</taxon>
        <taxon>Bacillota</taxon>
        <taxon>Bacilli</taxon>
        <taxon>Bacillales</taxon>
        <taxon>Bacillaceae</taxon>
        <taxon>Pontibacillus</taxon>
    </lineage>
</organism>
<accession>A0ACC7VLZ7</accession>
<sequence length="517" mass="57635">MMSVRNLTLQYEDMEEPVIQDVSFSVVEKETVLLLGASGSGKSTLTHCLTGLYPRELEGTMEGEVTLHEKPVADALPGAISRSVGIVFQDPETQFCMLTVEDEMAFGLENLQVAPELMEEKVDAALQDVGLREKKKEMITALSGGEKQKLALACILAMNPPMIILDEPTANLDPVATEAFVSLLETLKEERHLSLFIIEHDLDPWVSMTDRVLMLGRDGRIFYDGPLREGLQEHAGNLKHQGVAMPMVSELALQAGVAEPPFPLTIDELRRRNPVLEGKQRVRKDEIPLLRAENVSWKSVLKDVNVTISNGSFTAVVGPNGSGKTTLCRLLAGIISPSAGKVEHPFGKKEQFRHVGYVFQNPEHQFLTDSVWEEVSYSGANRKQVQQMLEWCGLSKHVDMHPFRLSQGQKRRLSVATMLVNDQDVLFLDEPTFGQDAASTEHLMNLIEEKHRSGTTIVMITHDMELVDTYATRAIAMKEGEVAFTGVPEELWEEDVEAFHLKRPLRAQIEEAAYVPQ</sequence>
<evidence type="ECO:0000313" key="2">
    <source>
        <dbReference type="Proteomes" id="UP000466692"/>
    </source>
</evidence>
<keyword evidence="2" id="KW-1185">Reference proteome</keyword>
<dbReference type="Proteomes" id="UP000466692">
    <property type="component" value="Unassembled WGS sequence"/>
</dbReference>
<keyword evidence="1" id="KW-0067">ATP-binding</keyword>
<protein>
    <submittedName>
        <fullName evidence="1">ATP-binding cassette domain-containing protein</fullName>
    </submittedName>
</protein>
<dbReference type="EMBL" id="WMEU01000007">
    <property type="protein sequence ID" value="MYL55264.1"/>
    <property type="molecule type" value="Genomic_DNA"/>
</dbReference>
<comment type="caution">
    <text evidence="1">The sequence shown here is derived from an EMBL/GenBank/DDBJ whole genome shotgun (WGS) entry which is preliminary data.</text>
</comment>
<reference evidence="1" key="1">
    <citation type="submission" date="2019-11" db="EMBL/GenBank/DDBJ databases">
        <title>Genome sequences of 17 halophilic strains isolated from different environments.</title>
        <authorList>
            <person name="Furrow R.E."/>
        </authorList>
    </citation>
    <scope>NUCLEOTIDE SEQUENCE</scope>
    <source>
        <strain evidence="1">22510_22_Filter</strain>
    </source>
</reference>
<proteinExistence type="predicted"/>